<organism evidence="5 6">
    <name type="scientific">Pacificimonas pallii</name>
    <dbReference type="NCBI Taxonomy" id="2827236"/>
    <lineage>
        <taxon>Bacteria</taxon>
        <taxon>Pseudomonadati</taxon>
        <taxon>Pseudomonadota</taxon>
        <taxon>Alphaproteobacteria</taxon>
        <taxon>Sphingomonadales</taxon>
        <taxon>Sphingosinicellaceae</taxon>
        <taxon>Pacificimonas</taxon>
    </lineage>
</organism>
<keyword evidence="6" id="KW-1185">Reference proteome</keyword>
<dbReference type="Pfam" id="PF07729">
    <property type="entry name" value="FCD"/>
    <property type="match status" value="1"/>
</dbReference>
<name>A0ABS6SFM0_9SPHN</name>
<gene>
    <name evidence="5" type="ORF">KCG44_10425</name>
</gene>
<dbReference type="RefSeq" id="WP_218446024.1">
    <property type="nucleotide sequence ID" value="NZ_JAGSPA010000003.1"/>
</dbReference>
<evidence type="ECO:0000313" key="5">
    <source>
        <dbReference type="EMBL" id="MBV7257197.1"/>
    </source>
</evidence>
<comment type="caution">
    <text evidence="5">The sequence shown here is derived from an EMBL/GenBank/DDBJ whole genome shotgun (WGS) entry which is preliminary data.</text>
</comment>
<evidence type="ECO:0000256" key="2">
    <source>
        <dbReference type="ARBA" id="ARBA00023125"/>
    </source>
</evidence>
<protein>
    <submittedName>
        <fullName evidence="5">GntR family transcriptional regulator</fullName>
    </submittedName>
</protein>
<keyword evidence="1" id="KW-0805">Transcription regulation</keyword>
<proteinExistence type="predicted"/>
<evidence type="ECO:0000256" key="1">
    <source>
        <dbReference type="ARBA" id="ARBA00023015"/>
    </source>
</evidence>
<dbReference type="InterPro" id="IPR011711">
    <property type="entry name" value="GntR_C"/>
</dbReference>
<accession>A0ABS6SFM0</accession>
<feature type="domain" description="HTH gntR-type" evidence="4">
    <location>
        <begin position="2"/>
        <end position="69"/>
    </location>
</feature>
<keyword evidence="3" id="KW-0804">Transcription</keyword>
<evidence type="ECO:0000259" key="4">
    <source>
        <dbReference type="PROSITE" id="PS50949"/>
    </source>
</evidence>
<keyword evidence="2" id="KW-0238">DNA-binding</keyword>
<evidence type="ECO:0000313" key="6">
    <source>
        <dbReference type="Proteomes" id="UP000722336"/>
    </source>
</evidence>
<sequence>MTTAAARAYSGIHTAILAGRLEPGEALTEAALAEIAGVSRTPVREALRQLEAEGLIARSATGRLSVRDWDLSDLSEHFTLRAMLEGHAAARAAARISDGDLARLRACNDRIALAVSAEPDVAAFLSANRLFHDIILEAAASERTAIMIGLLVEQPLVRATVHRYDRALFERSHSEHADLITAMSLRDPEWARSVMTGHIRRAYHALAKFQQDGTA</sequence>
<dbReference type="EMBL" id="JAGSPA010000003">
    <property type="protein sequence ID" value="MBV7257197.1"/>
    <property type="molecule type" value="Genomic_DNA"/>
</dbReference>
<dbReference type="PROSITE" id="PS50949">
    <property type="entry name" value="HTH_GNTR"/>
    <property type="match status" value="1"/>
</dbReference>
<dbReference type="PANTHER" id="PTHR43537:SF24">
    <property type="entry name" value="GLUCONATE OPERON TRANSCRIPTIONAL REPRESSOR"/>
    <property type="match status" value="1"/>
</dbReference>
<dbReference type="Pfam" id="PF00392">
    <property type="entry name" value="GntR"/>
    <property type="match status" value="1"/>
</dbReference>
<dbReference type="CDD" id="cd07377">
    <property type="entry name" value="WHTH_GntR"/>
    <property type="match status" value="1"/>
</dbReference>
<dbReference type="SMART" id="SM00345">
    <property type="entry name" value="HTH_GNTR"/>
    <property type="match status" value="1"/>
</dbReference>
<dbReference type="Proteomes" id="UP000722336">
    <property type="component" value="Unassembled WGS sequence"/>
</dbReference>
<dbReference type="PANTHER" id="PTHR43537">
    <property type="entry name" value="TRANSCRIPTIONAL REGULATOR, GNTR FAMILY"/>
    <property type="match status" value="1"/>
</dbReference>
<dbReference type="InterPro" id="IPR000524">
    <property type="entry name" value="Tscrpt_reg_HTH_GntR"/>
</dbReference>
<evidence type="ECO:0000256" key="3">
    <source>
        <dbReference type="ARBA" id="ARBA00023163"/>
    </source>
</evidence>
<dbReference type="SMART" id="SM00895">
    <property type="entry name" value="FCD"/>
    <property type="match status" value="1"/>
</dbReference>
<reference evidence="5 6" key="1">
    <citation type="submission" date="2021-04" db="EMBL/GenBank/DDBJ databases">
        <authorList>
            <person name="Pira H."/>
            <person name="Risdian C."/>
            <person name="Wink J."/>
        </authorList>
    </citation>
    <scope>NUCLEOTIDE SEQUENCE [LARGE SCALE GENOMIC DNA]</scope>
    <source>
        <strain evidence="5 6">WHA3</strain>
    </source>
</reference>